<accession>A0ACC2N629</accession>
<name>A0ACC2N629_9HYME</name>
<proteinExistence type="predicted"/>
<evidence type="ECO:0000313" key="1">
    <source>
        <dbReference type="EMBL" id="KAJ8666346.1"/>
    </source>
</evidence>
<comment type="caution">
    <text evidence="1">The sequence shown here is derived from an EMBL/GenBank/DDBJ whole genome shotgun (WGS) entry which is preliminary data.</text>
</comment>
<evidence type="ECO:0000313" key="2">
    <source>
        <dbReference type="Proteomes" id="UP001239111"/>
    </source>
</evidence>
<sequence>MPFLHYKEALFPNITVLHDMVPQTCSENIAYFHHKISRPYRTSQDVMAELPRTWPRNMTFFHYKEAWFPKITSLQGEATEANIQGAEMGQENVIGNTKVADSQQNISQNSEASRTVTSSGREIREPFDLNE</sequence>
<reference evidence="1" key="1">
    <citation type="submission" date="2023-04" db="EMBL/GenBank/DDBJ databases">
        <title>A chromosome-level genome assembly of the parasitoid wasp Eretmocerus hayati.</title>
        <authorList>
            <person name="Zhong Y."/>
            <person name="Liu S."/>
            <person name="Liu Y."/>
        </authorList>
    </citation>
    <scope>NUCLEOTIDE SEQUENCE</scope>
    <source>
        <strain evidence="1">ZJU_SS_LIU_2023</strain>
    </source>
</reference>
<dbReference type="Proteomes" id="UP001239111">
    <property type="component" value="Chromosome 4"/>
</dbReference>
<protein>
    <submittedName>
        <fullName evidence="1">Uncharacterized protein</fullName>
    </submittedName>
</protein>
<organism evidence="1 2">
    <name type="scientific">Eretmocerus hayati</name>
    <dbReference type="NCBI Taxonomy" id="131215"/>
    <lineage>
        <taxon>Eukaryota</taxon>
        <taxon>Metazoa</taxon>
        <taxon>Ecdysozoa</taxon>
        <taxon>Arthropoda</taxon>
        <taxon>Hexapoda</taxon>
        <taxon>Insecta</taxon>
        <taxon>Pterygota</taxon>
        <taxon>Neoptera</taxon>
        <taxon>Endopterygota</taxon>
        <taxon>Hymenoptera</taxon>
        <taxon>Apocrita</taxon>
        <taxon>Proctotrupomorpha</taxon>
        <taxon>Chalcidoidea</taxon>
        <taxon>Aphelinidae</taxon>
        <taxon>Aphelininae</taxon>
        <taxon>Eretmocerus</taxon>
    </lineage>
</organism>
<dbReference type="EMBL" id="CM056744">
    <property type="protein sequence ID" value="KAJ8666346.1"/>
    <property type="molecule type" value="Genomic_DNA"/>
</dbReference>
<gene>
    <name evidence="1" type="ORF">QAD02_008008</name>
</gene>
<keyword evidence="2" id="KW-1185">Reference proteome</keyword>